<sequence length="148" mass="17173">MAVRVNHKELIEEGHIQHEAHRYVAALPLFRRALKLAPTCLVAEYNVANTLHMLGRDVEADAILRRLIAASPVALRGRCHAHRARSVQLDAYQLLFWVTLYKRGFCKEAFAFGEAHLRRRRRGVRSAWTARQVRQDLASILQQWRELK</sequence>
<dbReference type="Proteomes" id="UP000244248">
    <property type="component" value="Unassembled WGS sequence"/>
</dbReference>
<name>A0A2T5MJB1_9GAMM</name>
<dbReference type="Gene3D" id="1.25.40.10">
    <property type="entry name" value="Tetratricopeptide repeat domain"/>
    <property type="match status" value="1"/>
</dbReference>
<keyword evidence="2" id="KW-1185">Reference proteome</keyword>
<protein>
    <submittedName>
        <fullName evidence="1">Uncharacterized protein</fullName>
    </submittedName>
</protein>
<dbReference type="Pfam" id="PF14559">
    <property type="entry name" value="TPR_19"/>
    <property type="match status" value="1"/>
</dbReference>
<comment type="caution">
    <text evidence="1">The sequence shown here is derived from an EMBL/GenBank/DDBJ whole genome shotgun (WGS) entry which is preliminary data.</text>
</comment>
<evidence type="ECO:0000313" key="1">
    <source>
        <dbReference type="EMBL" id="PTU32654.1"/>
    </source>
</evidence>
<evidence type="ECO:0000313" key="2">
    <source>
        <dbReference type="Proteomes" id="UP000244248"/>
    </source>
</evidence>
<gene>
    <name evidence="1" type="ORF">CJD38_00580</name>
</gene>
<dbReference type="SUPFAM" id="SSF48452">
    <property type="entry name" value="TPR-like"/>
    <property type="match status" value="1"/>
</dbReference>
<dbReference type="RefSeq" id="WP_107938363.1">
    <property type="nucleotide sequence ID" value="NZ_QANS01000001.1"/>
</dbReference>
<organism evidence="1 2">
    <name type="scientific">Stenotrophobium rhamnosiphilum</name>
    <dbReference type="NCBI Taxonomy" id="2029166"/>
    <lineage>
        <taxon>Bacteria</taxon>
        <taxon>Pseudomonadati</taxon>
        <taxon>Pseudomonadota</taxon>
        <taxon>Gammaproteobacteria</taxon>
        <taxon>Nevskiales</taxon>
        <taxon>Nevskiaceae</taxon>
        <taxon>Stenotrophobium</taxon>
    </lineage>
</organism>
<reference evidence="1 2" key="1">
    <citation type="submission" date="2018-04" db="EMBL/GenBank/DDBJ databases">
        <title>Novel species isolated from glacier.</title>
        <authorList>
            <person name="Liu Q."/>
            <person name="Xin Y.-H."/>
        </authorList>
    </citation>
    <scope>NUCLEOTIDE SEQUENCE [LARGE SCALE GENOMIC DNA]</scope>
    <source>
        <strain evidence="1 2">GT1R17</strain>
    </source>
</reference>
<dbReference type="AlphaFoldDB" id="A0A2T5MJB1"/>
<proteinExistence type="predicted"/>
<accession>A0A2T5MJB1</accession>
<dbReference type="InterPro" id="IPR011990">
    <property type="entry name" value="TPR-like_helical_dom_sf"/>
</dbReference>
<dbReference type="EMBL" id="QANS01000001">
    <property type="protein sequence ID" value="PTU32654.1"/>
    <property type="molecule type" value="Genomic_DNA"/>
</dbReference>